<dbReference type="Proteomes" id="UP000092740">
    <property type="component" value="Unassembled WGS sequence"/>
</dbReference>
<gene>
    <name evidence="13" type="ORF">BBB48_08775</name>
</gene>
<comment type="caution">
    <text evidence="13">The sequence shown here is derived from an EMBL/GenBank/DDBJ whole genome shotgun (WGS) entry which is preliminary data.</text>
</comment>
<dbReference type="EC" id="3.1.21.3" evidence="3"/>
<dbReference type="InterPro" id="IPR014001">
    <property type="entry name" value="Helicase_ATP-bd"/>
</dbReference>
<dbReference type="Gene3D" id="3.40.50.300">
    <property type="entry name" value="P-loop containing nucleotide triphosphate hydrolases"/>
    <property type="match status" value="2"/>
</dbReference>
<accession>A0AB36E859</accession>
<dbReference type="InterPro" id="IPR055180">
    <property type="entry name" value="HsdR_RecA-like_helicase_dom_2"/>
</dbReference>
<evidence type="ECO:0000256" key="5">
    <source>
        <dbReference type="ARBA" id="ARBA00022741"/>
    </source>
</evidence>
<evidence type="ECO:0000256" key="8">
    <source>
        <dbReference type="ARBA" id="ARBA00022801"/>
    </source>
</evidence>
<evidence type="ECO:0000256" key="3">
    <source>
        <dbReference type="ARBA" id="ARBA00012654"/>
    </source>
</evidence>
<dbReference type="Gene3D" id="3.90.1570.50">
    <property type="match status" value="1"/>
</dbReference>
<dbReference type="SUPFAM" id="SSF52540">
    <property type="entry name" value="P-loop containing nucleoside triphosphate hydrolases"/>
    <property type="match status" value="2"/>
</dbReference>
<keyword evidence="7 13" id="KW-0255">Endonuclease</keyword>
<evidence type="ECO:0000256" key="11">
    <source>
        <dbReference type="SAM" id="Coils"/>
    </source>
</evidence>
<dbReference type="EMBL" id="MAQD01000009">
    <property type="protein sequence ID" value="OBY50291.1"/>
    <property type="molecule type" value="Genomic_DNA"/>
</dbReference>
<dbReference type="GO" id="GO:0009035">
    <property type="term" value="F:type I site-specific deoxyribonuclease activity"/>
    <property type="evidence" value="ECO:0007669"/>
    <property type="project" value="UniProtKB-EC"/>
</dbReference>
<dbReference type="InterPro" id="IPR040980">
    <property type="entry name" value="SWI2_SNF2"/>
</dbReference>
<evidence type="ECO:0000256" key="7">
    <source>
        <dbReference type="ARBA" id="ARBA00022759"/>
    </source>
</evidence>
<dbReference type="GO" id="GO:0003677">
    <property type="term" value="F:DNA binding"/>
    <property type="evidence" value="ECO:0007669"/>
    <property type="project" value="UniProtKB-KW"/>
</dbReference>
<dbReference type="SMART" id="SM00487">
    <property type="entry name" value="DEXDc"/>
    <property type="match status" value="1"/>
</dbReference>
<name>A0AB36E859_HAEPA</name>
<keyword evidence="10" id="KW-0238">DNA-binding</keyword>
<dbReference type="InterPro" id="IPR051268">
    <property type="entry name" value="Type-I_R_enzyme_R_subunit"/>
</dbReference>
<keyword evidence="5" id="KW-0547">Nucleotide-binding</keyword>
<keyword evidence="4" id="KW-0540">Nuclease</keyword>
<dbReference type="GO" id="GO:0005524">
    <property type="term" value="F:ATP binding"/>
    <property type="evidence" value="ECO:0007669"/>
    <property type="project" value="UniProtKB-KW"/>
</dbReference>
<dbReference type="InterPro" id="IPR007409">
    <property type="entry name" value="Restrct_endonuc_type1_HsdR_N"/>
</dbReference>
<keyword evidence="8" id="KW-0378">Hydrolase</keyword>
<comment type="similarity">
    <text evidence="2">Belongs to the HsdR family.</text>
</comment>
<feature type="domain" description="Helicase ATP-binding" evidence="12">
    <location>
        <begin position="287"/>
        <end position="497"/>
    </location>
</feature>
<reference evidence="13 14" key="1">
    <citation type="submission" date="2016-06" db="EMBL/GenBank/DDBJ databases">
        <title>Simultaneous identification of Haemophilus influenzae and Haemophilus haemolyticus using TaqMan real-time PCR.</title>
        <authorList>
            <person name="Price E.P."/>
            <person name="Sarovich D.S."/>
            <person name="Harris T."/>
            <person name="Spargo J.C."/>
            <person name="Nosworthy E."/>
            <person name="Beissbarth J."/>
            <person name="Smith-Vaughan H.C."/>
        </authorList>
    </citation>
    <scope>NUCLEOTIDE SEQUENCE [LARGE SCALE GENOMIC DNA]</scope>
    <source>
        <strain evidence="13 14">ATCC 9796</strain>
    </source>
</reference>
<evidence type="ECO:0000256" key="10">
    <source>
        <dbReference type="ARBA" id="ARBA00023125"/>
    </source>
</evidence>
<dbReference type="GO" id="GO:0009307">
    <property type="term" value="P:DNA restriction-modification system"/>
    <property type="evidence" value="ECO:0007669"/>
    <property type="project" value="UniProtKB-KW"/>
</dbReference>
<protein>
    <recommendedName>
        <fullName evidence="3">type I site-specific deoxyribonuclease</fullName>
        <ecNumber evidence="3">3.1.21.3</ecNumber>
    </recommendedName>
</protein>
<keyword evidence="9" id="KW-0067">ATP-binding</keyword>
<keyword evidence="6" id="KW-0680">Restriction system</keyword>
<dbReference type="RefSeq" id="WP_065286173.1">
    <property type="nucleotide sequence ID" value="NZ_MAQD01000009.1"/>
</dbReference>
<dbReference type="InterPro" id="IPR027417">
    <property type="entry name" value="P-loop_NTPase"/>
</dbReference>
<feature type="coiled-coil region" evidence="11">
    <location>
        <begin position="697"/>
        <end position="724"/>
    </location>
</feature>
<evidence type="ECO:0000256" key="1">
    <source>
        <dbReference type="ARBA" id="ARBA00000851"/>
    </source>
</evidence>
<proteinExistence type="inferred from homology"/>
<dbReference type="CDD" id="cd22332">
    <property type="entry name" value="HsdR_N"/>
    <property type="match status" value="1"/>
</dbReference>
<dbReference type="Pfam" id="PF22679">
    <property type="entry name" value="T1R_D3-like"/>
    <property type="match status" value="1"/>
</dbReference>
<evidence type="ECO:0000256" key="6">
    <source>
        <dbReference type="ARBA" id="ARBA00022747"/>
    </source>
</evidence>
<dbReference type="PANTHER" id="PTHR30195:SF15">
    <property type="entry name" value="TYPE I RESTRICTION ENZYME HINDI ENDONUCLEASE SUBUNIT"/>
    <property type="match status" value="1"/>
</dbReference>
<dbReference type="AlphaFoldDB" id="A0AB36E859"/>
<dbReference type="PANTHER" id="PTHR30195">
    <property type="entry name" value="TYPE I SITE-SPECIFIC DEOXYRIBONUCLEASE PROTEIN SUBUNIT M AND R"/>
    <property type="match status" value="1"/>
</dbReference>
<keyword evidence="11" id="KW-0175">Coiled coil</keyword>
<comment type="catalytic activity">
    <reaction evidence="1">
        <text>Endonucleolytic cleavage of DNA to give random double-stranded fragments with terminal 5'-phosphates, ATP is simultaneously hydrolyzed.</text>
        <dbReference type="EC" id="3.1.21.3"/>
    </reaction>
</comment>
<evidence type="ECO:0000259" key="12">
    <source>
        <dbReference type="SMART" id="SM00487"/>
    </source>
</evidence>
<evidence type="ECO:0000313" key="13">
    <source>
        <dbReference type="EMBL" id="OBY50291.1"/>
    </source>
</evidence>
<evidence type="ECO:0000256" key="4">
    <source>
        <dbReference type="ARBA" id="ARBA00022722"/>
    </source>
</evidence>
<evidence type="ECO:0000313" key="14">
    <source>
        <dbReference type="Proteomes" id="UP000092740"/>
    </source>
</evidence>
<evidence type="ECO:0000256" key="9">
    <source>
        <dbReference type="ARBA" id="ARBA00022840"/>
    </source>
</evidence>
<sequence>MSQTHNENSRVKIPAILHLMRLGYDYLSLKNENWDKQTNIFPEIFIESLCRINPELSEHDARRLLTDITIELDNEDLGQAFYKRLTNQSGGKKLIDFQNFNNNSFHVVTELPCINGDEEFRPDITLLINGMPLVFIEVKKPNNKGGIGEERERMGKRATNPKFRRFINITQFMIFSNNMEYDDGATEPAQGAFYASSAYGKPVFNYFREEHKLNLAELLNTLSDDLENNVLQDNNLPVIKHSPEFISNKSPETPTNRILTSLLCRERLAFLLQHGLTYVKTDQGALQKHIMRYPQLFATLAIEKHLSNGGKKGVIWHTQGSGKTALAYYNTRYLTHYYAKQGIVPKFYFIVDRLDLLKQAQREFTARDLTVHTIDSREAFVADIKSAQTLHNHSGKAEITVVNIQKFQDDPNVVARNDYDLAIQRVYFLDEVHRSYNPKGSFLANLNQSDVNAVKIGLTGTPLIGVTAGNVNTRELFGDYIHKYYYNASIADGYTLRLIREAISSQYKAQLQAALAQLEVEKGSFERKEIYAHLHFVRPMLDYILADFAKFRKTNQDDSLGAMVVCDSAEQAQQLFGHFQTASDHNLTAALILHDVGTKDERDQWVKDFKAGKTDILFVYNMLLTGFDAPRLKKLYLGRRIKAHNLLQTLTRVNRTYKSYRYGYVVDFADIEREFDKTNRAYWDELSNELGDEIGSYSQLFKTAEEIEQEIADIKNALFDFDTENAEEFCRQISQIEDKEQLLALKKALQTAKELYNVLRLQGSHEFLAHLDFDKLNLLYRETAARLDTLNLAEKLQQGDTAHLLNEALEDVYFQFVKIGEAELKLADDLKDIMRKVREGLAGNFDQEDPEYISLREELERIFKKKNLAEVGQEEMQANIATLETVYARIKELNRQNDLLRHKYGGDAKYARIHKRLRENPALYGDKLKVFNALNGVKTDADQKVLDMEQILDNQNYFEKQMQGIVLKRFRTEQQFPVQPADIQVINRLLVREYLKESGRI</sequence>
<dbReference type="Pfam" id="PF18766">
    <property type="entry name" value="SWI2_SNF2"/>
    <property type="match status" value="1"/>
</dbReference>
<dbReference type="Pfam" id="PF04313">
    <property type="entry name" value="HSDR_N"/>
    <property type="match status" value="1"/>
</dbReference>
<organism evidence="13 14">
    <name type="scientific">Haemophilus parainfluenzae</name>
    <dbReference type="NCBI Taxonomy" id="729"/>
    <lineage>
        <taxon>Bacteria</taxon>
        <taxon>Pseudomonadati</taxon>
        <taxon>Pseudomonadota</taxon>
        <taxon>Gammaproteobacteria</taxon>
        <taxon>Pasteurellales</taxon>
        <taxon>Pasteurellaceae</taxon>
        <taxon>Haemophilus</taxon>
    </lineage>
</organism>
<evidence type="ECO:0000256" key="2">
    <source>
        <dbReference type="ARBA" id="ARBA00008598"/>
    </source>
</evidence>